<comment type="cofactor">
    <cofactor evidence="1">
        <name>FAD</name>
        <dbReference type="ChEBI" id="CHEBI:57692"/>
    </cofactor>
    <text evidence="1">Binds 1 FAD per subunit.</text>
</comment>
<dbReference type="NCBIfam" id="NF004862">
    <property type="entry name" value="PRK06222.1"/>
    <property type="match status" value="1"/>
</dbReference>
<evidence type="ECO:0000256" key="1">
    <source>
        <dbReference type="PIRSR" id="PIRSR006816-1"/>
    </source>
</evidence>
<dbReference type="EMBL" id="BGZP01000004">
    <property type="protein sequence ID" value="GBR77548.1"/>
    <property type="molecule type" value="Genomic_DNA"/>
</dbReference>
<keyword evidence="2" id="KW-0479">Metal-binding</keyword>
<dbReference type="PROSITE" id="PS51384">
    <property type="entry name" value="FAD_FR"/>
    <property type="match status" value="1"/>
</dbReference>
<protein>
    <submittedName>
        <fullName evidence="4">Ferredoxin-NADP reductase</fullName>
    </submittedName>
</protein>
<keyword evidence="2" id="KW-0408">Iron</keyword>
<dbReference type="GO" id="GO:0051537">
    <property type="term" value="F:2 iron, 2 sulfur cluster binding"/>
    <property type="evidence" value="ECO:0007669"/>
    <property type="project" value="UniProtKB-KW"/>
</dbReference>
<keyword evidence="5" id="KW-1185">Reference proteome</keyword>
<dbReference type="AlphaFoldDB" id="A0A388TJR6"/>
<dbReference type="InterPro" id="IPR039261">
    <property type="entry name" value="FNR_nucleotide-bd"/>
</dbReference>
<dbReference type="GO" id="GO:0016491">
    <property type="term" value="F:oxidoreductase activity"/>
    <property type="evidence" value="ECO:0007669"/>
    <property type="project" value="InterPro"/>
</dbReference>
<accession>A0A388TJR6</accession>
<dbReference type="GO" id="GO:0046872">
    <property type="term" value="F:metal ion binding"/>
    <property type="evidence" value="ECO:0007669"/>
    <property type="project" value="UniProtKB-KW"/>
</dbReference>
<proteinExistence type="predicted"/>
<keyword evidence="2" id="KW-0001">2Fe-2S</keyword>
<dbReference type="InterPro" id="IPR008333">
    <property type="entry name" value="Cbr1-like_FAD-bd_dom"/>
</dbReference>
<keyword evidence="1" id="KW-0285">Flavoprotein</keyword>
<dbReference type="PANTHER" id="PTHR43513:SF3">
    <property type="entry name" value="DIHYDROOROTATE DEHYDROGENASE B (NAD(+)), ELECTRON TRANSFER SUBUNIT-RELATED"/>
    <property type="match status" value="1"/>
</dbReference>
<dbReference type="SUPFAM" id="SSF63380">
    <property type="entry name" value="Riboflavin synthase domain-like"/>
    <property type="match status" value="1"/>
</dbReference>
<evidence type="ECO:0000313" key="4">
    <source>
        <dbReference type="EMBL" id="GBR77548.1"/>
    </source>
</evidence>
<reference evidence="4 5" key="1">
    <citation type="journal article" date="2019" name="ISME J.">
        <title>Genome analyses of uncultured TG2/ZB3 bacteria in 'Margulisbacteria' specifically attached to ectosymbiotic spirochetes of protists in the termite gut.</title>
        <authorList>
            <person name="Utami Y.D."/>
            <person name="Kuwahara H."/>
            <person name="Igai K."/>
            <person name="Murakami T."/>
            <person name="Sugaya K."/>
            <person name="Morikawa T."/>
            <person name="Nagura Y."/>
            <person name="Yuki M."/>
            <person name="Deevong P."/>
            <person name="Inoue T."/>
            <person name="Kihara K."/>
            <person name="Lo N."/>
            <person name="Yamada A."/>
            <person name="Ohkuma M."/>
            <person name="Hongoh Y."/>
        </authorList>
    </citation>
    <scope>NUCLEOTIDE SEQUENCE [LARGE SCALE GENOMIC DNA]</scope>
    <source>
        <strain evidence="4">RsDinE6-01</strain>
    </source>
</reference>
<comment type="cofactor">
    <cofactor evidence="2">
        <name>[2Fe-2S] cluster</name>
        <dbReference type="ChEBI" id="CHEBI:190135"/>
    </cofactor>
    <text evidence="2">Binds 1 [2Fe-2S] cluster per subunit.</text>
</comment>
<dbReference type="PIRSF" id="PIRSF006816">
    <property type="entry name" value="Cyc3_hyd_g"/>
    <property type="match status" value="1"/>
</dbReference>
<dbReference type="InterPro" id="IPR017938">
    <property type="entry name" value="Riboflavin_synthase-like_b-brl"/>
</dbReference>
<evidence type="ECO:0000259" key="3">
    <source>
        <dbReference type="PROSITE" id="PS51384"/>
    </source>
</evidence>
<dbReference type="GO" id="GO:0050660">
    <property type="term" value="F:flavin adenine dinucleotide binding"/>
    <property type="evidence" value="ECO:0007669"/>
    <property type="project" value="InterPro"/>
</dbReference>
<dbReference type="Proteomes" id="UP000282196">
    <property type="component" value="Unassembled WGS sequence"/>
</dbReference>
<dbReference type="InterPro" id="IPR001433">
    <property type="entry name" value="OxRdtase_FAD/NAD-bd"/>
</dbReference>
<comment type="caution">
    <text evidence="4">The sequence shown here is derived from an EMBL/GenBank/DDBJ whole genome shotgun (WGS) entry which is preliminary data.</text>
</comment>
<name>A0A388TJR6_9BACT</name>
<keyword evidence="1" id="KW-0274">FAD</keyword>
<dbReference type="PANTHER" id="PTHR43513">
    <property type="entry name" value="DIHYDROOROTATE DEHYDROGENASE B (NAD(+)), ELECTRON TRANSFER SUBUNIT"/>
    <property type="match status" value="1"/>
</dbReference>
<dbReference type="Pfam" id="PF00970">
    <property type="entry name" value="FAD_binding_6"/>
    <property type="match status" value="1"/>
</dbReference>
<feature type="binding site" evidence="2">
    <location>
        <position position="210"/>
    </location>
    <ligand>
        <name>[2Fe-2S] cluster</name>
        <dbReference type="ChEBI" id="CHEBI:190135"/>
    </ligand>
</feature>
<dbReference type="InterPro" id="IPR012165">
    <property type="entry name" value="Cyt_c3_hydrogenase_gsu"/>
</dbReference>
<dbReference type="CDD" id="cd06219">
    <property type="entry name" value="DHOD_e_trans_like1"/>
    <property type="match status" value="1"/>
</dbReference>
<keyword evidence="2" id="KW-0411">Iron-sulfur</keyword>
<dbReference type="SUPFAM" id="SSF52343">
    <property type="entry name" value="Ferredoxin reductase-like, C-terminal NADP-linked domain"/>
    <property type="match status" value="1"/>
</dbReference>
<dbReference type="Pfam" id="PF00175">
    <property type="entry name" value="NAD_binding_1"/>
    <property type="match status" value="1"/>
</dbReference>
<dbReference type="InterPro" id="IPR017927">
    <property type="entry name" value="FAD-bd_FR_type"/>
</dbReference>
<feature type="binding site" evidence="1">
    <location>
        <begin position="46"/>
        <end position="48"/>
    </location>
    <ligand>
        <name>FAD</name>
        <dbReference type="ChEBI" id="CHEBI:57692"/>
    </ligand>
</feature>
<organism evidence="4 5">
    <name type="scientific">Candidatus Termititenax dinenymphae</name>
    <dbReference type="NCBI Taxonomy" id="2218523"/>
    <lineage>
        <taxon>Bacteria</taxon>
        <taxon>Bacillati</taxon>
        <taxon>Candidatus Margulisiibacteriota</taxon>
        <taxon>Candidatus Termititenacia</taxon>
        <taxon>Candidatus Termititenacales</taxon>
        <taxon>Candidatus Termititenacaceae</taxon>
        <taxon>Candidatus Termititenax</taxon>
    </lineage>
</organism>
<evidence type="ECO:0000256" key="2">
    <source>
        <dbReference type="PIRSR" id="PIRSR006816-2"/>
    </source>
</evidence>
<dbReference type="Gene3D" id="2.40.30.10">
    <property type="entry name" value="Translation factors"/>
    <property type="match status" value="1"/>
</dbReference>
<dbReference type="Pfam" id="PF10418">
    <property type="entry name" value="DHODB_Fe-S_bind"/>
    <property type="match status" value="1"/>
</dbReference>
<dbReference type="InterPro" id="IPR019480">
    <property type="entry name" value="Dihydroorotate_DH_Fe-S-bd"/>
</dbReference>
<dbReference type="InterPro" id="IPR050353">
    <property type="entry name" value="PyrK_electron_transfer"/>
</dbReference>
<feature type="binding site" evidence="2">
    <location>
        <position position="207"/>
    </location>
    <ligand>
        <name>[2Fe-2S] cluster</name>
        <dbReference type="ChEBI" id="CHEBI:190135"/>
    </ligand>
</feature>
<dbReference type="Gene3D" id="3.40.50.80">
    <property type="entry name" value="Nucleotide-binding domain of ferredoxin-NADP reductase (FNR) module"/>
    <property type="match status" value="1"/>
</dbReference>
<feature type="binding site" evidence="2">
    <location>
        <position position="222"/>
    </location>
    <ligand>
        <name>[2Fe-2S] cluster</name>
        <dbReference type="ChEBI" id="CHEBI:190135"/>
    </ligand>
</feature>
<feature type="domain" description="FAD-binding FR-type" evidence="3">
    <location>
        <begin position="1"/>
        <end position="79"/>
    </location>
</feature>
<gene>
    <name evidence="4" type="primary">fpr</name>
    <name evidence="4" type="ORF">RDn1_207</name>
</gene>
<evidence type="ECO:0000313" key="5">
    <source>
        <dbReference type="Proteomes" id="UP000282196"/>
    </source>
</evidence>
<sequence length="259" mass="27868">MTFSAPEIAAKHQPGQFIILRIDAVGERIPLTIADSDTKDGTITLIVQAVGKTTQQLAGLKPGDNIQDLSGPLGMPTQIEKNLGTVVVIGGGVGTAPLYPIARGFKAAGNKIITILGARNKDLLILQKEFEDLSDELIVMTDDGSLGTKGLVTNALQGLIDRKEDIQKVVAIGPLIMMKFVVELTKQHDLPTVVSLNSMMIDGTGMCGGCRLKVGGQTRFTCVHGPEFDGLQVDFDTLLRRGNTYKHEEQCRLDKFLKG</sequence>
<dbReference type="GO" id="GO:0006221">
    <property type="term" value="P:pyrimidine nucleotide biosynthetic process"/>
    <property type="evidence" value="ECO:0007669"/>
    <property type="project" value="InterPro"/>
</dbReference>